<dbReference type="EMBL" id="JALJOR010000011">
    <property type="protein sequence ID" value="KAK9809073.1"/>
    <property type="molecule type" value="Genomic_DNA"/>
</dbReference>
<name>A0AAW1PGQ3_9CHLO</name>
<dbReference type="AlphaFoldDB" id="A0AAW1PGQ3"/>
<dbReference type="PANTHER" id="PTHR33099:SF7">
    <property type="entry name" value="MYND-TYPE DOMAIN-CONTAINING PROTEIN"/>
    <property type="match status" value="1"/>
</dbReference>
<proteinExistence type="predicted"/>
<sequence>MQGGQLKITHGDTPKMVDFSQNSDYKTCAVAFYADCQHELLRVTSGYRLCLIYNLVHVGQGAPPAAIDRTAAVQALCPILERWAADDNGPKKLVWLLEHRYSQAGLKSVASLKAQDRAVADTLWAAAKAAGADVYLATFVRREQGPAEGGYAGIPSTFVEVDSYSHYCKDWVSLDGQRLTFKQMPVEGDKEFIRDGLNSERLAFEKEEINEATGNAGARMDRWYNQAALVVWPRKHRVANLMRGSATALAQELRAALLRDPASAAATLKEVVAQLCTVEVDAAALKGVQEVILAAQAEECAQQFVSGALPKFLREQQYKDDAKRAAAAIDLAAPLYTRFISPAMFQSMQTLTKTLLKKYRVVQPLLELLLLVAQTPCAGEAQKFPFETRELQHMMVHVLDIVEREAVAFSRFQPDEWYYMLPAAAGSATVTALLVALSKCLLRGCQASSATADE</sequence>
<organism evidence="1 2">
    <name type="scientific">[Myrmecia] bisecta</name>
    <dbReference type="NCBI Taxonomy" id="41462"/>
    <lineage>
        <taxon>Eukaryota</taxon>
        <taxon>Viridiplantae</taxon>
        <taxon>Chlorophyta</taxon>
        <taxon>core chlorophytes</taxon>
        <taxon>Trebouxiophyceae</taxon>
        <taxon>Trebouxiales</taxon>
        <taxon>Trebouxiaceae</taxon>
        <taxon>Myrmecia</taxon>
    </lineage>
</organism>
<keyword evidence="2" id="KW-1185">Reference proteome</keyword>
<dbReference type="Proteomes" id="UP001489004">
    <property type="component" value="Unassembled WGS sequence"/>
</dbReference>
<evidence type="ECO:0000313" key="1">
    <source>
        <dbReference type="EMBL" id="KAK9809073.1"/>
    </source>
</evidence>
<dbReference type="PANTHER" id="PTHR33099">
    <property type="entry name" value="FE2OG DIOXYGENASE DOMAIN-CONTAINING PROTEIN"/>
    <property type="match status" value="1"/>
</dbReference>
<reference evidence="1 2" key="1">
    <citation type="journal article" date="2024" name="Nat. Commun.">
        <title>Phylogenomics reveals the evolutionary origins of lichenization in chlorophyte algae.</title>
        <authorList>
            <person name="Puginier C."/>
            <person name="Libourel C."/>
            <person name="Otte J."/>
            <person name="Skaloud P."/>
            <person name="Haon M."/>
            <person name="Grisel S."/>
            <person name="Petersen M."/>
            <person name="Berrin J.G."/>
            <person name="Delaux P.M."/>
            <person name="Dal Grande F."/>
            <person name="Keller J."/>
        </authorList>
    </citation>
    <scope>NUCLEOTIDE SEQUENCE [LARGE SCALE GENOMIC DNA]</scope>
    <source>
        <strain evidence="1 2">SAG 2043</strain>
    </source>
</reference>
<evidence type="ECO:0000313" key="2">
    <source>
        <dbReference type="Proteomes" id="UP001489004"/>
    </source>
</evidence>
<accession>A0AAW1PGQ3</accession>
<comment type="caution">
    <text evidence="1">The sequence shown here is derived from an EMBL/GenBank/DDBJ whole genome shotgun (WGS) entry which is preliminary data.</text>
</comment>
<gene>
    <name evidence="1" type="ORF">WJX72_008916</name>
</gene>
<protein>
    <submittedName>
        <fullName evidence="1">Uncharacterized protein</fullName>
    </submittedName>
</protein>